<gene>
    <name evidence="1" type="ORF">GA0116959_10210</name>
</gene>
<dbReference type="AlphaFoldDB" id="A0A1C4GS01"/>
<proteinExistence type="predicted"/>
<dbReference type="Proteomes" id="UP000243661">
    <property type="component" value="Unassembled WGS sequence"/>
</dbReference>
<organism evidence="1 2">
    <name type="scientific">Acinetobacter albensis</name>
    <dbReference type="NCBI Taxonomy" id="1673609"/>
    <lineage>
        <taxon>Bacteria</taxon>
        <taxon>Pseudomonadati</taxon>
        <taxon>Pseudomonadota</taxon>
        <taxon>Gammaproteobacteria</taxon>
        <taxon>Moraxellales</taxon>
        <taxon>Moraxellaceae</taxon>
        <taxon>Acinetobacter</taxon>
    </lineage>
</organism>
<sequence>MNIKSEFDTGLELGDANTLQNPKQTRLKTNKKNVSAQAKNIKDNRVNVSTHVYDTIIVGAGISGIAAAIKLKHVGYDNYIVIEKADRVGGTWRENTYPGCGCDVPSALYSYSFAPSHKWSHLFAKQPEILSYLEDVSDQFGIDEKIEFNNELMNAKWNNTQSVWELETAKGQYIAKTVIFSTGPITEPQLPKLKGIETFKGEMFHSARWNHHYDLSGKRIAVIGTGASAIQFVPQIQPLAKALLVFQRTAPWVLPKPDFILSDQFKAVVQKFPNIQQGWRGVVSTSLNVINFGLRHPRSLEPFNFLGRKLLSLQIHDPQLRKQVTPNFSIGCKRLLFANNYYPALQANNTQLIPYGLVEIDGNTVIASNGERHDVDVIIWGTGFEVSHPPIGKRVSNANGQLLSDLWKNSSPEAFLGTSILDLPNAFLVLGPNILVYDSFIGIAEAQLDYIVSGLMKMKQLKFTRFEVKKHILSQYNHKVQNQLQTTVFNKGGCKSYYLDANGRNFAAWPWSLQKLKQQLKSLDLKNYDIN</sequence>
<dbReference type="EMBL" id="FMBK01000002">
    <property type="protein sequence ID" value="SCC70924.1"/>
    <property type="molecule type" value="Genomic_DNA"/>
</dbReference>
<accession>A0A1C4GS01</accession>
<dbReference type="PANTHER" id="PTHR42877">
    <property type="entry name" value="L-ORNITHINE N(5)-MONOOXYGENASE-RELATED"/>
    <property type="match status" value="1"/>
</dbReference>
<protein>
    <submittedName>
        <fullName evidence="1">Predicted flavoprotein CzcO associated with the cation diffusion facilitator CzcD</fullName>
    </submittedName>
</protein>
<dbReference type="Gene3D" id="3.50.50.60">
    <property type="entry name" value="FAD/NAD(P)-binding domain"/>
    <property type="match status" value="2"/>
</dbReference>
<evidence type="ECO:0000313" key="2">
    <source>
        <dbReference type="Proteomes" id="UP000243661"/>
    </source>
</evidence>
<dbReference type="Pfam" id="PF13738">
    <property type="entry name" value="Pyr_redox_3"/>
    <property type="match status" value="1"/>
</dbReference>
<name>A0A1C4GS01_9GAMM</name>
<reference evidence="1 2" key="1">
    <citation type="submission" date="2016-08" db="EMBL/GenBank/DDBJ databases">
        <authorList>
            <person name="Seilhamer J.J."/>
        </authorList>
    </citation>
    <scope>NUCLEOTIDE SEQUENCE [LARGE SCALE GENOMIC DNA]</scope>
    <source>
        <strain evidence="1 2">ANC 4874</strain>
    </source>
</reference>
<dbReference type="InterPro" id="IPR051209">
    <property type="entry name" value="FAD-bind_Monooxygenase_sf"/>
</dbReference>
<dbReference type="PANTHER" id="PTHR42877:SF4">
    <property type="entry name" value="FAD_NAD(P)-BINDING DOMAIN-CONTAINING PROTEIN-RELATED"/>
    <property type="match status" value="1"/>
</dbReference>
<evidence type="ECO:0000313" key="1">
    <source>
        <dbReference type="EMBL" id="SCC70924.1"/>
    </source>
</evidence>
<dbReference type="InterPro" id="IPR036188">
    <property type="entry name" value="FAD/NAD-bd_sf"/>
</dbReference>
<dbReference type="RefSeq" id="WP_092717565.1">
    <property type="nucleotide sequence ID" value="NZ_FMBK01000002.1"/>
</dbReference>
<dbReference type="OrthoDB" id="312624at2"/>
<dbReference type="SUPFAM" id="SSF51905">
    <property type="entry name" value="FAD/NAD(P)-binding domain"/>
    <property type="match status" value="2"/>
</dbReference>
<dbReference type="PRINTS" id="PR00469">
    <property type="entry name" value="PNDRDTASEII"/>
</dbReference>